<dbReference type="RefSeq" id="WP_318785486.1">
    <property type="nucleotide sequence ID" value="NZ_JAWDKC010000012.1"/>
</dbReference>
<evidence type="ECO:0000256" key="2">
    <source>
        <dbReference type="ARBA" id="ARBA00022723"/>
    </source>
</evidence>
<organism evidence="6 7">
    <name type="scientific">Methanimicrococcus hacksteinii</name>
    <dbReference type="NCBI Taxonomy" id="3028293"/>
    <lineage>
        <taxon>Archaea</taxon>
        <taxon>Methanobacteriati</taxon>
        <taxon>Methanobacteriota</taxon>
        <taxon>Stenosarchaea group</taxon>
        <taxon>Methanomicrobia</taxon>
        <taxon>Methanosarcinales</taxon>
        <taxon>Methanosarcinaceae</taxon>
        <taxon>Methanimicrococcus</taxon>
    </lineage>
</organism>
<keyword evidence="1" id="KW-0949">S-adenosyl-L-methionine</keyword>
<evidence type="ECO:0000256" key="4">
    <source>
        <dbReference type="ARBA" id="ARBA00023014"/>
    </source>
</evidence>
<evidence type="ECO:0000313" key="7">
    <source>
        <dbReference type="Proteomes" id="UP001272052"/>
    </source>
</evidence>
<gene>
    <name evidence="6" type="primary">pqqE_1</name>
    <name evidence="6" type="ORF">MmiAt1_06190</name>
</gene>
<dbReference type="Pfam" id="PF04055">
    <property type="entry name" value="Radical_SAM"/>
    <property type="match status" value="1"/>
</dbReference>
<dbReference type="Proteomes" id="UP001272052">
    <property type="component" value="Unassembled WGS sequence"/>
</dbReference>
<evidence type="ECO:0000259" key="5">
    <source>
        <dbReference type="Pfam" id="PF04055"/>
    </source>
</evidence>
<keyword evidence="3" id="KW-0408">Iron</keyword>
<dbReference type="EC" id="1.21.98.4" evidence="6"/>
<dbReference type="Gene3D" id="3.20.20.70">
    <property type="entry name" value="Aldolase class I"/>
    <property type="match status" value="1"/>
</dbReference>
<keyword evidence="6" id="KW-0560">Oxidoreductase</keyword>
<protein>
    <submittedName>
        <fullName evidence="6">PqqA peptide cyclase</fullName>
        <ecNumber evidence="6">1.21.98.4</ecNumber>
    </submittedName>
</protein>
<feature type="domain" description="Radical SAM core" evidence="5">
    <location>
        <begin position="131"/>
        <end position="249"/>
    </location>
</feature>
<accession>A0ABU3VNT0</accession>
<dbReference type="InterPro" id="IPR050377">
    <property type="entry name" value="Radical_SAM_PqqE_MftC-like"/>
</dbReference>
<dbReference type="EMBL" id="JAWDKC010000012">
    <property type="protein sequence ID" value="MDV0445064.1"/>
    <property type="molecule type" value="Genomic_DNA"/>
</dbReference>
<dbReference type="CDD" id="cd01335">
    <property type="entry name" value="Radical_SAM"/>
    <property type="match status" value="1"/>
</dbReference>
<keyword evidence="2" id="KW-0479">Metal-binding</keyword>
<evidence type="ECO:0000256" key="3">
    <source>
        <dbReference type="ARBA" id="ARBA00023004"/>
    </source>
</evidence>
<dbReference type="PANTHER" id="PTHR11228:SF7">
    <property type="entry name" value="PQQA PEPTIDE CYCLASE"/>
    <property type="match status" value="1"/>
</dbReference>
<keyword evidence="7" id="KW-1185">Reference proteome</keyword>
<evidence type="ECO:0000256" key="1">
    <source>
        <dbReference type="ARBA" id="ARBA00022691"/>
    </source>
</evidence>
<dbReference type="PANTHER" id="PTHR11228">
    <property type="entry name" value="RADICAL SAM DOMAIN PROTEIN"/>
    <property type="match status" value="1"/>
</dbReference>
<dbReference type="InterPro" id="IPR007197">
    <property type="entry name" value="rSAM"/>
</dbReference>
<dbReference type="InterPro" id="IPR058240">
    <property type="entry name" value="rSAM_sf"/>
</dbReference>
<comment type="caution">
    <text evidence="6">The sequence shown here is derived from an EMBL/GenBank/DDBJ whole genome shotgun (WGS) entry which is preliminary data.</text>
</comment>
<dbReference type="InterPro" id="IPR013785">
    <property type="entry name" value="Aldolase_TIM"/>
</dbReference>
<dbReference type="GO" id="GO:0016491">
    <property type="term" value="F:oxidoreductase activity"/>
    <property type="evidence" value="ECO:0007669"/>
    <property type="project" value="UniProtKB-KW"/>
</dbReference>
<evidence type="ECO:0000313" key="6">
    <source>
        <dbReference type="EMBL" id="MDV0445064.1"/>
    </source>
</evidence>
<name>A0ABU3VNT0_9EURY</name>
<dbReference type="SUPFAM" id="SSF102114">
    <property type="entry name" value="Radical SAM enzymes"/>
    <property type="match status" value="1"/>
</dbReference>
<proteinExistence type="predicted"/>
<keyword evidence="4" id="KW-0411">Iron-sulfur</keyword>
<sequence length="406" mass="45519">MQPVSVFQMPGLSVHMTRTEDGKIELSAGGVLKFAARPFLSVANKHLKAEKPALVTDDAVYPSAWLPPIPSPVFNRLVKDEIGIGFGKYVPETVSIEVTRKFNANAEKYAEKNHTKSVDAVVDFDNPYNSIDPPADLIYKAIDQALDMGAVVITFTEGDPLLCENIVDYVRYVDKSKAVVMAYTWGLDFDLEKAKQLKDAGLQTLLVSIYSTDPDVHDRKRGISGAYDKAVAAIRYGLEAGLLVTMATHLDGVKVGVMEDLWRLACDLGVHEFSIWESVPTLEGEVRMNDAERKVINDFYKRVNAADDGTPRIFSNTIFEGEMFGAMAGRRWLHVTTEGEMQPDPYIPFSYGNLNEVSEAPMKTAWKRMRKEPALREKRDTHVLYDPSYLQKVRDANGWDFRTPKK</sequence>
<reference evidence="6 7" key="1">
    <citation type="submission" date="2023-06" db="EMBL/GenBank/DDBJ databases">
        <title>Genome sequence of Methanimicrococcus sp. At1.</title>
        <authorList>
            <person name="Protasov E."/>
            <person name="Platt K."/>
            <person name="Poehlein A."/>
            <person name="Daniel R."/>
            <person name="Brune A."/>
        </authorList>
    </citation>
    <scope>NUCLEOTIDE SEQUENCE [LARGE SCALE GENOMIC DNA]</scope>
    <source>
        <strain evidence="6 7">At1</strain>
    </source>
</reference>